<accession>A0A2U9PD81</accession>
<organism evidence="2 3">
    <name type="scientific">Streptomyces actuosus</name>
    <dbReference type="NCBI Taxonomy" id="1885"/>
    <lineage>
        <taxon>Bacteria</taxon>
        <taxon>Bacillati</taxon>
        <taxon>Actinomycetota</taxon>
        <taxon>Actinomycetes</taxon>
        <taxon>Kitasatosporales</taxon>
        <taxon>Streptomycetaceae</taxon>
        <taxon>Streptomyces</taxon>
    </lineage>
</organism>
<proteinExistence type="predicted"/>
<evidence type="ECO:0000256" key="1">
    <source>
        <dbReference type="SAM" id="MobiDB-lite"/>
    </source>
</evidence>
<sequence>MSGFPGAYGGGQAGRGRRLAEALLVDVVDVRHRRDGWAWRGHDDRRYRLSGGGDLRGRGSGSGLRGDLPSADLLPLVLAPNLVHHCVLQLHIRLCHRDVGGPGRPAVHHDEPHIAVLCGIGAHDLDLGAADHQHDLALTLHHEVLWRPPTRSYPRIRGGSSASASSDAMRQRSSYKDFLADLLEAECGEQEERRKQRLVRPASLAGGRPQPFRARPSCPSAGRTIARSCPVAAVTGGSAT</sequence>
<reference evidence="2 3" key="1">
    <citation type="submission" date="2018-06" db="EMBL/GenBank/DDBJ databases">
        <title>The complete genome sequence of a nosiheptide producer Streptomyces actuosus ATCC 25421: deducing the ability of producing a new class III lantibiotics.</title>
        <authorList>
            <person name="Liu W."/>
            <person name="Sun F."/>
            <person name="Hu Y."/>
        </authorList>
    </citation>
    <scope>NUCLEOTIDE SEQUENCE [LARGE SCALE GENOMIC DNA]</scope>
    <source>
        <strain evidence="2 3">ATCC 25421</strain>
    </source>
</reference>
<name>A0A2U9PD81_STRAS</name>
<dbReference type="Proteomes" id="UP000247634">
    <property type="component" value="Chromosome"/>
</dbReference>
<evidence type="ECO:0000313" key="2">
    <source>
        <dbReference type="EMBL" id="AWT46821.1"/>
    </source>
</evidence>
<keyword evidence="3" id="KW-1185">Reference proteome</keyword>
<feature type="region of interest" description="Disordered" evidence="1">
    <location>
        <begin position="190"/>
        <end position="220"/>
    </location>
</feature>
<protein>
    <submittedName>
        <fullName evidence="2">Uncharacterized protein</fullName>
    </submittedName>
</protein>
<dbReference type="AlphaFoldDB" id="A0A2U9PD81"/>
<evidence type="ECO:0000313" key="3">
    <source>
        <dbReference type="Proteomes" id="UP000247634"/>
    </source>
</evidence>
<dbReference type="EMBL" id="CP029788">
    <property type="protein sequence ID" value="AWT46821.1"/>
    <property type="molecule type" value="Genomic_DNA"/>
</dbReference>
<dbReference type="KEGG" id="sact:DMT42_34150"/>
<dbReference type="OrthoDB" id="9773429at2"/>
<gene>
    <name evidence="2" type="ORF">DMT42_34150</name>
</gene>